<evidence type="ECO:0000256" key="1">
    <source>
        <dbReference type="ARBA" id="ARBA00004267"/>
    </source>
</evidence>
<comment type="similarity">
    <text evidence="2">Belongs to the MOZART1 family.</text>
</comment>
<dbReference type="GO" id="GO:0033566">
    <property type="term" value="P:gamma-tubulin complex localization"/>
    <property type="evidence" value="ECO:0007669"/>
    <property type="project" value="InterPro"/>
</dbReference>
<dbReference type="GO" id="GO:0005813">
    <property type="term" value="C:centrosome"/>
    <property type="evidence" value="ECO:0007669"/>
    <property type="project" value="TreeGrafter"/>
</dbReference>
<evidence type="ECO:0000256" key="2">
    <source>
        <dbReference type="ARBA" id="ARBA00011015"/>
    </source>
</evidence>
<evidence type="ECO:0000313" key="6">
    <source>
        <dbReference type="EMBL" id="NOV34948.1"/>
    </source>
</evidence>
<feature type="region of interest" description="Disordered" evidence="5">
    <location>
        <begin position="82"/>
        <end position="156"/>
    </location>
</feature>
<dbReference type="GO" id="GO:0051415">
    <property type="term" value="P:microtubule nucleation by interphase microtubule organizing center"/>
    <property type="evidence" value="ECO:0007669"/>
    <property type="project" value="TreeGrafter"/>
</dbReference>
<protein>
    <submittedName>
        <fullName evidence="6">Putative mitotic-spindle organizing gamma-tubulin ring associated</fullName>
    </submittedName>
</protein>
<dbReference type="VEuPathDB" id="VectorBase:LOC119181418"/>
<comment type="subcellular location">
    <subcellularLocation>
        <location evidence="1">Cytoplasm</location>
        <location evidence="1">Cytoskeleton</location>
        <location evidence="1">Microtubule organizing center</location>
    </subcellularLocation>
</comment>
<dbReference type="GO" id="GO:0005819">
    <property type="term" value="C:spindle"/>
    <property type="evidence" value="ECO:0007669"/>
    <property type="project" value="TreeGrafter"/>
</dbReference>
<evidence type="ECO:0000256" key="4">
    <source>
        <dbReference type="ARBA" id="ARBA00023212"/>
    </source>
</evidence>
<dbReference type="GO" id="GO:0000931">
    <property type="term" value="C:gamma-tubulin ring complex"/>
    <property type="evidence" value="ECO:0007669"/>
    <property type="project" value="InterPro"/>
</dbReference>
<dbReference type="EMBL" id="GHWJ01002211">
    <property type="protein sequence ID" value="NOV34948.1"/>
    <property type="molecule type" value="Transcribed_RNA"/>
</dbReference>
<dbReference type="InterPro" id="IPR022214">
    <property type="entry name" value="MZT1"/>
</dbReference>
<evidence type="ECO:0000256" key="5">
    <source>
        <dbReference type="SAM" id="MobiDB-lite"/>
    </source>
</evidence>
<dbReference type="OrthoDB" id="48571at2759"/>
<dbReference type="GO" id="GO:0090307">
    <property type="term" value="P:mitotic spindle assembly"/>
    <property type="evidence" value="ECO:0007669"/>
    <property type="project" value="TreeGrafter"/>
</dbReference>
<name>A0A6M2CN57_RHIMP</name>
<dbReference type="GO" id="GO:0031021">
    <property type="term" value="C:interphase microtubule organizing center"/>
    <property type="evidence" value="ECO:0007669"/>
    <property type="project" value="TreeGrafter"/>
</dbReference>
<dbReference type="PANTHER" id="PTHR28520">
    <property type="entry name" value="MITOTIC-SPINDLE ORGANIZING PROTEIN 1"/>
    <property type="match status" value="1"/>
</dbReference>
<sequence length="205" mass="22111">MATPGGDEQRAAVIETFDVLLEMSQLLNTGLDAQSLGLCVKLCESGVNPEALACLIKEVRAQTASNVPTSVVMERRRLVRQHYVPKSKKKSASDDALSESAGTSAQASKGTPKTMTASEEEASEVVIKDTKPMTVTETEEEETVKDTTPTTMTETEKEATLKDTRLMTMNETEEEETLKYISLSEGTLENPGIALATGLPGPRID</sequence>
<proteinExistence type="inferred from homology"/>
<keyword evidence="4" id="KW-0206">Cytoskeleton</keyword>
<accession>A0A6M2CN57</accession>
<reference evidence="6" key="1">
    <citation type="submission" date="2019-09" db="EMBL/GenBank/DDBJ databases">
        <title>Organ-specific transcriptomic study of the physiology of the cattle tick, Rhipicephalus microplus.</title>
        <authorList>
            <person name="Tirloni L."/>
            <person name="Braz G."/>
            <person name="Gandara A.C.P."/>
            <person name="Sabadin G.A."/>
            <person name="da Silva R.M."/>
            <person name="Guizzo M.G."/>
            <person name="Machado J.A."/>
            <person name="Costa E.P."/>
            <person name="Gomes H.F."/>
            <person name="Moraes J."/>
            <person name="Mota M.B.S."/>
            <person name="Mesquita R.D."/>
            <person name="Alvarenga P.H."/>
            <person name="Alves F."/>
            <person name="Seixas A."/>
            <person name="da Fonseca R.N."/>
            <person name="Fogaca A."/>
            <person name="Logullo C."/>
            <person name="Tanaka A."/>
            <person name="Daffre S."/>
            <person name="Termignoni C."/>
            <person name="Vaz I.S.Jr."/>
            <person name="Oliveira P.L."/>
            <person name="Ribeiro J.M."/>
        </authorList>
    </citation>
    <scope>NUCLEOTIDE SEQUENCE</scope>
    <source>
        <strain evidence="6">Porto Alegre</strain>
    </source>
</reference>
<evidence type="ECO:0000256" key="3">
    <source>
        <dbReference type="ARBA" id="ARBA00022490"/>
    </source>
</evidence>
<dbReference type="AlphaFoldDB" id="A0A6M2CN57"/>
<dbReference type="PANTHER" id="PTHR28520:SF2">
    <property type="entry name" value="MITOTIC-SPINDLE ORGANIZING PROTEIN 1"/>
    <property type="match status" value="1"/>
</dbReference>
<dbReference type="Pfam" id="PF12554">
    <property type="entry name" value="MOZART1"/>
    <property type="match status" value="1"/>
</dbReference>
<keyword evidence="3" id="KW-0963">Cytoplasm</keyword>
<organism evidence="6">
    <name type="scientific">Rhipicephalus microplus</name>
    <name type="common">Cattle tick</name>
    <name type="synonym">Boophilus microplus</name>
    <dbReference type="NCBI Taxonomy" id="6941"/>
    <lineage>
        <taxon>Eukaryota</taxon>
        <taxon>Metazoa</taxon>
        <taxon>Ecdysozoa</taxon>
        <taxon>Arthropoda</taxon>
        <taxon>Chelicerata</taxon>
        <taxon>Arachnida</taxon>
        <taxon>Acari</taxon>
        <taxon>Parasitiformes</taxon>
        <taxon>Ixodida</taxon>
        <taxon>Ixodoidea</taxon>
        <taxon>Ixodidae</taxon>
        <taxon>Rhipicephalinae</taxon>
        <taxon>Rhipicephalus</taxon>
        <taxon>Boophilus</taxon>
    </lineage>
</organism>
<feature type="compositionally biased region" description="Polar residues" evidence="5">
    <location>
        <begin position="102"/>
        <end position="117"/>
    </location>
</feature>